<evidence type="ECO:0000259" key="3">
    <source>
        <dbReference type="Pfam" id="PF02470"/>
    </source>
</evidence>
<reference evidence="4 5" key="1">
    <citation type="submission" date="2020-05" db="EMBL/GenBank/DDBJ databases">
        <title>Aquincola sp. isolate from soil.</title>
        <authorList>
            <person name="Han J."/>
            <person name="Kim D.-U."/>
        </authorList>
    </citation>
    <scope>NUCLEOTIDE SEQUENCE [LARGE SCALE GENOMIC DNA]</scope>
    <source>
        <strain evidence="4 5">S2</strain>
    </source>
</reference>
<comment type="caution">
    <text evidence="4">The sequence shown here is derived from an EMBL/GenBank/DDBJ whole genome shotgun (WGS) entry which is preliminary data.</text>
</comment>
<keyword evidence="2" id="KW-1133">Transmembrane helix</keyword>
<feature type="domain" description="Mce/MlaD" evidence="3">
    <location>
        <begin position="48"/>
        <end position="147"/>
    </location>
</feature>
<dbReference type="InterPro" id="IPR052336">
    <property type="entry name" value="MlaD_Phospholipid_Transporter"/>
</dbReference>
<dbReference type="PANTHER" id="PTHR33371">
    <property type="entry name" value="INTERMEMBRANE PHOSPHOLIPID TRANSPORT SYSTEM BINDING PROTEIN MLAD-RELATED"/>
    <property type="match status" value="1"/>
</dbReference>
<dbReference type="RefSeq" id="WP_173123519.1">
    <property type="nucleotide sequence ID" value="NZ_JABRWJ010000004.1"/>
</dbReference>
<sequence length="374" mass="38894">MSSKKGSATLIGAFVIGGIVLVIAGVIAAGGGGFFTRKERAVMHFSGSIYGLQVGAPVVFRGVRLGSVTSIGLDYDAKADNFWIPVVAEIEPEIIRGLDQNGAAAASGARPAAPRGSQTISSLVARGLRAQLSLQSLLTGQLYVDLDLRPQRPANLRGGMRGATEIPTTATAIQALKGQLEGMDLRQLLDDVSAIAASARSVVAGPQLKLALDNVVDITASVKRITGRLDQRIAPMAESAEAALAETRRALGLVGGAAERVGNTADRIRGTSDRVGALVAEDSPLMRDLHRAAAELARTAAALRQHAGEDGALVQDAGRALHDMSRAARAVRELAEMLERNPQSLLRGRRGEGRNISDDDSAAPSVALGASRPS</sequence>
<accession>A0ABX2EHR5</accession>
<protein>
    <submittedName>
        <fullName evidence="4">MCE family protein</fullName>
    </submittedName>
</protein>
<dbReference type="Proteomes" id="UP000737171">
    <property type="component" value="Unassembled WGS sequence"/>
</dbReference>
<dbReference type="Pfam" id="PF02470">
    <property type="entry name" value="MlaD"/>
    <property type="match status" value="1"/>
</dbReference>
<evidence type="ECO:0000256" key="1">
    <source>
        <dbReference type="SAM" id="MobiDB-lite"/>
    </source>
</evidence>
<dbReference type="EMBL" id="JABRWJ010000004">
    <property type="protein sequence ID" value="NRF68140.1"/>
    <property type="molecule type" value="Genomic_DNA"/>
</dbReference>
<keyword evidence="5" id="KW-1185">Reference proteome</keyword>
<feature type="region of interest" description="Disordered" evidence="1">
    <location>
        <begin position="342"/>
        <end position="374"/>
    </location>
</feature>
<evidence type="ECO:0000313" key="5">
    <source>
        <dbReference type="Proteomes" id="UP000737171"/>
    </source>
</evidence>
<dbReference type="PANTHER" id="PTHR33371:SF4">
    <property type="entry name" value="INTERMEMBRANE PHOSPHOLIPID TRANSPORT SYSTEM BINDING PROTEIN MLAD"/>
    <property type="match status" value="1"/>
</dbReference>
<evidence type="ECO:0000313" key="4">
    <source>
        <dbReference type="EMBL" id="NRF68140.1"/>
    </source>
</evidence>
<proteinExistence type="predicted"/>
<dbReference type="InterPro" id="IPR003399">
    <property type="entry name" value="Mce/MlaD"/>
</dbReference>
<organism evidence="4 5">
    <name type="scientific">Pseudaquabacterium terrae</name>
    <dbReference type="NCBI Taxonomy" id="2732868"/>
    <lineage>
        <taxon>Bacteria</taxon>
        <taxon>Pseudomonadati</taxon>
        <taxon>Pseudomonadota</taxon>
        <taxon>Betaproteobacteria</taxon>
        <taxon>Burkholderiales</taxon>
        <taxon>Sphaerotilaceae</taxon>
        <taxon>Pseudaquabacterium</taxon>
    </lineage>
</organism>
<name>A0ABX2EHR5_9BURK</name>
<feature type="transmembrane region" description="Helical" evidence="2">
    <location>
        <begin position="12"/>
        <end position="35"/>
    </location>
</feature>
<gene>
    <name evidence="4" type="ORF">HLB44_14195</name>
</gene>
<keyword evidence="2" id="KW-0472">Membrane</keyword>
<evidence type="ECO:0000256" key="2">
    <source>
        <dbReference type="SAM" id="Phobius"/>
    </source>
</evidence>
<keyword evidence="2" id="KW-0812">Transmembrane</keyword>